<gene>
    <name evidence="2" type="ORF">GCM10009727_60290</name>
</gene>
<evidence type="ECO:0000313" key="3">
    <source>
        <dbReference type="Proteomes" id="UP001501020"/>
    </source>
</evidence>
<dbReference type="Gene3D" id="1.20.120.520">
    <property type="entry name" value="nmb1532 protein domain like"/>
    <property type="match status" value="1"/>
</dbReference>
<proteinExistence type="predicted"/>
<protein>
    <recommendedName>
        <fullName evidence="1">Hemerythrin-like domain-containing protein</fullName>
    </recommendedName>
</protein>
<reference evidence="3" key="1">
    <citation type="journal article" date="2019" name="Int. J. Syst. Evol. Microbiol.">
        <title>The Global Catalogue of Microorganisms (GCM) 10K type strain sequencing project: providing services to taxonomists for standard genome sequencing and annotation.</title>
        <authorList>
            <consortium name="The Broad Institute Genomics Platform"/>
            <consortium name="The Broad Institute Genome Sequencing Center for Infectious Disease"/>
            <person name="Wu L."/>
            <person name="Ma J."/>
        </authorList>
    </citation>
    <scope>NUCLEOTIDE SEQUENCE [LARGE SCALE GENOMIC DNA]</scope>
    <source>
        <strain evidence="3">JCM 13850</strain>
    </source>
</reference>
<sequence>MDVSSVAPPVAAAPGGERAAAGLDGVAGPGFMDVFAHAGHVAFRRDLERLAAAAAAGRARAPLVLAGWENLKEQLRLHNELQESVLWPRVERAVAGHRAELGVVAELRAEHPRIEVLVTAVDAALEDDEQGPKEVVAAVQRLRDALEVHLRHEEAGALPLARRVLEAADWAAFAADTVSLWAAAGAGCGERTVPWMVDGIAPVERSRFLTSLPREVRELSRLRWEPRYRRRRLWSV</sequence>
<accession>A0ABP5LYQ5</accession>
<feature type="domain" description="Hemerythrin-like" evidence="1">
    <location>
        <begin position="39"/>
        <end position="161"/>
    </location>
</feature>
<dbReference type="RefSeq" id="WP_344274571.1">
    <property type="nucleotide sequence ID" value="NZ_BAAAMR010000062.1"/>
</dbReference>
<keyword evidence="3" id="KW-1185">Reference proteome</keyword>
<dbReference type="CDD" id="cd12108">
    <property type="entry name" value="Hr-like"/>
    <property type="match status" value="1"/>
</dbReference>
<comment type="caution">
    <text evidence="2">The sequence shown here is derived from an EMBL/GenBank/DDBJ whole genome shotgun (WGS) entry which is preliminary data.</text>
</comment>
<organism evidence="2 3">
    <name type="scientific">Actinomadura napierensis</name>
    <dbReference type="NCBI Taxonomy" id="267854"/>
    <lineage>
        <taxon>Bacteria</taxon>
        <taxon>Bacillati</taxon>
        <taxon>Actinomycetota</taxon>
        <taxon>Actinomycetes</taxon>
        <taxon>Streptosporangiales</taxon>
        <taxon>Thermomonosporaceae</taxon>
        <taxon>Actinomadura</taxon>
    </lineage>
</organism>
<dbReference type="Proteomes" id="UP001501020">
    <property type="component" value="Unassembled WGS sequence"/>
</dbReference>
<name>A0ABP5LYQ5_9ACTN</name>
<dbReference type="InterPro" id="IPR012312">
    <property type="entry name" value="Hemerythrin-like"/>
</dbReference>
<dbReference type="Pfam" id="PF01814">
    <property type="entry name" value="Hemerythrin"/>
    <property type="match status" value="1"/>
</dbReference>
<evidence type="ECO:0000313" key="2">
    <source>
        <dbReference type="EMBL" id="GAA2153673.1"/>
    </source>
</evidence>
<evidence type="ECO:0000259" key="1">
    <source>
        <dbReference type="Pfam" id="PF01814"/>
    </source>
</evidence>
<dbReference type="EMBL" id="BAAAMR010000062">
    <property type="protein sequence ID" value="GAA2153673.1"/>
    <property type="molecule type" value="Genomic_DNA"/>
</dbReference>